<dbReference type="SUPFAM" id="SSF55874">
    <property type="entry name" value="ATPase domain of HSP90 chaperone/DNA topoisomerase II/histidine kinase"/>
    <property type="match status" value="1"/>
</dbReference>
<evidence type="ECO:0000313" key="1">
    <source>
        <dbReference type="EMBL" id="MYL99918.1"/>
    </source>
</evidence>
<dbReference type="GO" id="GO:0005524">
    <property type="term" value="F:ATP binding"/>
    <property type="evidence" value="ECO:0007669"/>
    <property type="project" value="UniProtKB-KW"/>
</dbReference>
<gene>
    <name evidence="1" type="ORF">GR702_19345</name>
</gene>
<dbReference type="AlphaFoldDB" id="A0A7X4GJU1"/>
<dbReference type="Proteomes" id="UP000465810">
    <property type="component" value="Unassembled WGS sequence"/>
</dbReference>
<dbReference type="Gene3D" id="3.30.565.10">
    <property type="entry name" value="Histidine kinase-like ATPase, C-terminal domain"/>
    <property type="match status" value="1"/>
</dbReference>
<reference evidence="1 2" key="1">
    <citation type="submission" date="2019-12" db="EMBL/GenBank/DDBJ databases">
        <authorList>
            <person name="Feng G."/>
            <person name="Zhu H."/>
        </authorList>
    </citation>
    <scope>NUCLEOTIDE SEQUENCE [LARGE SCALE GENOMIC DNA]</scope>
    <source>
        <strain evidence="1 2">FGD1</strain>
    </source>
</reference>
<name>A0A7X4GJU1_9SPHN</name>
<keyword evidence="1" id="KW-0547">Nucleotide-binding</keyword>
<evidence type="ECO:0000313" key="2">
    <source>
        <dbReference type="Proteomes" id="UP000465810"/>
    </source>
</evidence>
<accession>A0A7X4GJU1</accession>
<dbReference type="EMBL" id="WVTD01000023">
    <property type="protein sequence ID" value="MYL99918.1"/>
    <property type="molecule type" value="Genomic_DNA"/>
</dbReference>
<sequence>MNPTVIRPSVSPKTITKVTRLFNGTIGDILGELLQNSRRAGASRIDIACCADQDGARLTLVDDGTGVADPQTMIALGDSGWSQHIHEAEDPAGMGVFSLAGKDTRISSRHGGADTGWSVHVPADGWTGAKDIAVVPLARPVGTTITFLMPGVSEQTTERILREVAKFYPLPVFFNGAQVPREDFLAKAIYIAEWNGSQIGVFEGREYNQDPTTNFHGMVLTRKLASVSESLGGKTYHARLDIGATPGLALVLPARKEFVENAAFAALQTACKRTIYAALAHRGQHRLSFENWKEARDLGVALPEADPCLPRWHAAIAESDNVNVEYEEVAAGADTILVADLEPDIAQGLERALREHPLRAHLVENHPAYAGYGWYDALHQLGNVRFYVAAGEQGHVIAENGSFPPLNDHVRAETIELRFCVSHRASETQREERIPADVAFVVGEDGWYSGVDQIRIAYVLGPALTPETLVDLIENVCFCASDDSEADSWDTQHEHFLRDARELAARVLLGEDEAIAARIRDTLAGILWVIPKDRQVAITVAPGTAIDVQLSACCLLDRDETSNA</sequence>
<keyword evidence="2" id="KW-1185">Reference proteome</keyword>
<protein>
    <submittedName>
        <fullName evidence="1">ATP-binding protein</fullName>
    </submittedName>
</protein>
<dbReference type="InterPro" id="IPR036890">
    <property type="entry name" value="HATPase_C_sf"/>
</dbReference>
<comment type="caution">
    <text evidence="1">The sequence shown here is derived from an EMBL/GenBank/DDBJ whole genome shotgun (WGS) entry which is preliminary data.</text>
</comment>
<organism evidence="1 2">
    <name type="scientific">Novosphingobium silvae</name>
    <dbReference type="NCBI Taxonomy" id="2692619"/>
    <lineage>
        <taxon>Bacteria</taxon>
        <taxon>Pseudomonadati</taxon>
        <taxon>Pseudomonadota</taxon>
        <taxon>Alphaproteobacteria</taxon>
        <taxon>Sphingomonadales</taxon>
        <taxon>Sphingomonadaceae</taxon>
        <taxon>Novosphingobium</taxon>
    </lineage>
</organism>
<proteinExistence type="predicted"/>
<dbReference type="RefSeq" id="WP_062344726.1">
    <property type="nucleotide sequence ID" value="NZ_WVTD01000023.1"/>
</dbReference>
<keyword evidence="1" id="KW-0067">ATP-binding</keyword>